<evidence type="ECO:0000313" key="1">
    <source>
        <dbReference type="EMBL" id="MEQ2216880.1"/>
    </source>
</evidence>
<sequence>FLYRYGSAFDGVRGQDESISARIPPSVQQSRRDYHPIDDYFPRACPHLWSRESIHLSDDHRMPLLTELMWIAACQFLQTPEPKPLVQSQVSRPYKPRFVPHVVVKGVERTQAGRYEF</sequence>
<feature type="non-terminal residue" evidence="1">
    <location>
        <position position="1"/>
    </location>
</feature>
<dbReference type="EMBL" id="JAHRIN010072906">
    <property type="protein sequence ID" value="MEQ2216880.1"/>
    <property type="molecule type" value="Genomic_DNA"/>
</dbReference>
<evidence type="ECO:0000313" key="2">
    <source>
        <dbReference type="Proteomes" id="UP001434883"/>
    </source>
</evidence>
<dbReference type="Proteomes" id="UP001434883">
    <property type="component" value="Unassembled WGS sequence"/>
</dbReference>
<comment type="caution">
    <text evidence="1">The sequence shown here is derived from an EMBL/GenBank/DDBJ whole genome shotgun (WGS) entry which is preliminary data.</text>
</comment>
<name>A0ABV0S8J7_9TELE</name>
<protein>
    <submittedName>
        <fullName evidence="1">Uncharacterized protein</fullName>
    </submittedName>
</protein>
<reference evidence="1 2" key="1">
    <citation type="submission" date="2021-06" db="EMBL/GenBank/DDBJ databases">
        <authorList>
            <person name="Palmer J.M."/>
        </authorList>
    </citation>
    <scope>NUCLEOTIDE SEQUENCE [LARGE SCALE GENOMIC DNA]</scope>
    <source>
        <strain evidence="1 2">XC_2019</strain>
        <tissue evidence="1">Muscle</tissue>
    </source>
</reference>
<organism evidence="1 2">
    <name type="scientific">Xenoophorus captivus</name>
    <dbReference type="NCBI Taxonomy" id="1517983"/>
    <lineage>
        <taxon>Eukaryota</taxon>
        <taxon>Metazoa</taxon>
        <taxon>Chordata</taxon>
        <taxon>Craniata</taxon>
        <taxon>Vertebrata</taxon>
        <taxon>Euteleostomi</taxon>
        <taxon>Actinopterygii</taxon>
        <taxon>Neopterygii</taxon>
        <taxon>Teleostei</taxon>
        <taxon>Neoteleostei</taxon>
        <taxon>Acanthomorphata</taxon>
        <taxon>Ovalentaria</taxon>
        <taxon>Atherinomorphae</taxon>
        <taxon>Cyprinodontiformes</taxon>
        <taxon>Goodeidae</taxon>
        <taxon>Xenoophorus</taxon>
    </lineage>
</organism>
<keyword evidence="2" id="KW-1185">Reference proteome</keyword>
<accession>A0ABV0S8J7</accession>
<proteinExistence type="predicted"/>
<gene>
    <name evidence="1" type="ORF">XENOCAPTIV_024392</name>
</gene>